<protein>
    <submittedName>
        <fullName evidence="1">Uncharacterized protein</fullName>
    </submittedName>
</protein>
<accession>X1FW86</accession>
<gene>
    <name evidence="1" type="ORF">S03H2_00054</name>
</gene>
<reference evidence="1" key="1">
    <citation type="journal article" date="2014" name="Front. Microbiol.">
        <title>High frequency of phylogenetically diverse reductive dehalogenase-homologous genes in deep subseafloor sedimentary metagenomes.</title>
        <authorList>
            <person name="Kawai M."/>
            <person name="Futagami T."/>
            <person name="Toyoda A."/>
            <person name="Takaki Y."/>
            <person name="Nishi S."/>
            <person name="Hori S."/>
            <person name="Arai W."/>
            <person name="Tsubouchi T."/>
            <person name="Morono Y."/>
            <person name="Uchiyama I."/>
            <person name="Ito T."/>
            <person name="Fujiyama A."/>
            <person name="Inagaki F."/>
            <person name="Takami H."/>
        </authorList>
    </citation>
    <scope>NUCLEOTIDE SEQUENCE</scope>
    <source>
        <strain evidence="1">Expedition CK06-06</strain>
    </source>
</reference>
<dbReference type="EMBL" id="BARU01000003">
    <property type="protein sequence ID" value="GAH25013.1"/>
    <property type="molecule type" value="Genomic_DNA"/>
</dbReference>
<sequence length="43" mass="5078">MSDRYEGINEDYWFLRDSGYSFRSAMEGLAFAYAMIAKEKTQK</sequence>
<name>X1FW86_9ZZZZ</name>
<organism evidence="1">
    <name type="scientific">marine sediment metagenome</name>
    <dbReference type="NCBI Taxonomy" id="412755"/>
    <lineage>
        <taxon>unclassified sequences</taxon>
        <taxon>metagenomes</taxon>
        <taxon>ecological metagenomes</taxon>
    </lineage>
</organism>
<proteinExistence type="predicted"/>
<dbReference type="AlphaFoldDB" id="X1FW86"/>
<evidence type="ECO:0000313" key="1">
    <source>
        <dbReference type="EMBL" id="GAH25013.1"/>
    </source>
</evidence>
<comment type="caution">
    <text evidence="1">The sequence shown here is derived from an EMBL/GenBank/DDBJ whole genome shotgun (WGS) entry which is preliminary data.</text>
</comment>